<dbReference type="EMBL" id="JAXDAE010000011">
    <property type="protein sequence ID" value="MDY2587852.1"/>
    <property type="molecule type" value="Genomic_DNA"/>
</dbReference>
<dbReference type="RefSeq" id="WP_320556204.1">
    <property type="nucleotide sequence ID" value="NZ_JAXDAE010000011.1"/>
</dbReference>
<dbReference type="GO" id="GO:0016757">
    <property type="term" value="F:glycosyltransferase activity"/>
    <property type="evidence" value="ECO:0007669"/>
    <property type="project" value="UniProtKB-KW"/>
</dbReference>
<comment type="caution">
    <text evidence="2">The sequence shown here is derived from an EMBL/GenBank/DDBJ whole genome shotgun (WGS) entry which is preliminary data.</text>
</comment>
<keyword evidence="2" id="KW-0328">Glycosyltransferase</keyword>
<accession>A0ABU5ET35</accession>
<feature type="domain" description="Spore protein YkvP/CgeB glycosyl transferase-like" evidence="1">
    <location>
        <begin position="249"/>
        <end position="373"/>
    </location>
</feature>
<keyword evidence="3" id="KW-1185">Reference proteome</keyword>
<evidence type="ECO:0000313" key="3">
    <source>
        <dbReference type="Proteomes" id="UP001285855"/>
    </source>
</evidence>
<dbReference type="Pfam" id="PF13524">
    <property type="entry name" value="Glyco_trans_1_2"/>
    <property type="match status" value="1"/>
</dbReference>
<organism evidence="2 3">
    <name type="scientific">Winogradskyella aquimaris</name>
    <dbReference type="NCBI Taxonomy" id="864074"/>
    <lineage>
        <taxon>Bacteria</taxon>
        <taxon>Pseudomonadati</taxon>
        <taxon>Bacteroidota</taxon>
        <taxon>Flavobacteriia</taxon>
        <taxon>Flavobacteriales</taxon>
        <taxon>Flavobacteriaceae</taxon>
        <taxon>Winogradskyella</taxon>
    </lineage>
</organism>
<reference evidence="2 3" key="1">
    <citation type="submission" date="2023-11" db="EMBL/GenBank/DDBJ databases">
        <title>Winogradskyella pelagius sp. nov., isolated from coastal sediment.</title>
        <authorList>
            <person name="Li F."/>
        </authorList>
    </citation>
    <scope>NUCLEOTIDE SEQUENCE [LARGE SCALE GENOMIC DNA]</scope>
    <source>
        <strain evidence="2 3">KCTC 23502</strain>
    </source>
</reference>
<evidence type="ECO:0000313" key="2">
    <source>
        <dbReference type="EMBL" id="MDY2587852.1"/>
    </source>
</evidence>
<dbReference type="Gene3D" id="3.40.50.2000">
    <property type="entry name" value="Glycogen Phosphorylase B"/>
    <property type="match status" value="1"/>
</dbReference>
<keyword evidence="2" id="KW-0808">Transferase</keyword>
<dbReference type="SUPFAM" id="SSF53756">
    <property type="entry name" value="UDP-Glycosyltransferase/glycogen phosphorylase"/>
    <property type="match status" value="1"/>
</dbReference>
<evidence type="ECO:0000259" key="1">
    <source>
        <dbReference type="Pfam" id="PF13524"/>
    </source>
</evidence>
<proteinExistence type="predicted"/>
<name>A0ABU5ET35_9FLAO</name>
<dbReference type="EC" id="2.4.-.-" evidence="2"/>
<dbReference type="InterPro" id="IPR055259">
    <property type="entry name" value="YkvP/CgeB_Glyco_trans-like"/>
</dbReference>
<protein>
    <submittedName>
        <fullName evidence="2">Glycosyltransferase</fullName>
        <ecNumber evidence="2">2.4.-.-</ecNumber>
    </submittedName>
</protein>
<sequence length="380" mass="43953">MKILLVGEYSRLHNSLKEGLEQLNHDVTIVATYDGFKKYSVDILIKKKYQNGIKRKIKNALYLFFGYDLESHNIKKQIIGHRSKLCNYDIVQFINEASFGCTPKIEKTIFDLITSWNKNVFLLSCGTDYISVSYADENKFRYSILTPYKNGIDKNHISAYGLKYLTPKFKALHTHIYKTIKGVIASDIDYHIPLKKHPKYLGLIPNPINTDLLKFKSPKIKDKVIIFHGINAHNYFKKGNNIFENALAIVNKDYSDRIKIITVTSLPYSEYIKAYDEAHILLDQVYAYDQGYNALEAMAKGKVVFTGAEQEWLDYYNIKEDTIAINALPDAKAVAQKLIWLINNPEKISEISRNARQFIENQHHYISSAKQYLNLWNKTL</sequence>
<dbReference type="Proteomes" id="UP001285855">
    <property type="component" value="Unassembled WGS sequence"/>
</dbReference>
<gene>
    <name evidence="2" type="ORF">SNF14_10925</name>
</gene>